<evidence type="ECO:0008006" key="2">
    <source>
        <dbReference type="Google" id="ProtNLM"/>
    </source>
</evidence>
<evidence type="ECO:0000313" key="1">
    <source>
        <dbReference type="EMBL" id="GAG79648.1"/>
    </source>
</evidence>
<dbReference type="EMBL" id="BART01017600">
    <property type="protein sequence ID" value="GAG79648.1"/>
    <property type="molecule type" value="Genomic_DNA"/>
</dbReference>
<comment type="caution">
    <text evidence="1">The sequence shown here is derived from an EMBL/GenBank/DDBJ whole genome shotgun (WGS) entry which is preliminary data.</text>
</comment>
<dbReference type="AlphaFoldDB" id="X1B649"/>
<gene>
    <name evidence="1" type="ORF">S01H4_33443</name>
</gene>
<protein>
    <recommendedName>
        <fullName evidence="2">Transposase IS30-like HTH domain-containing protein</fullName>
    </recommendedName>
</protein>
<proteinExistence type="predicted"/>
<reference evidence="1" key="1">
    <citation type="journal article" date="2014" name="Front. Microbiol.">
        <title>High frequency of phylogenetically diverse reductive dehalogenase-homologous genes in deep subseafloor sedimentary metagenomes.</title>
        <authorList>
            <person name="Kawai M."/>
            <person name="Futagami T."/>
            <person name="Toyoda A."/>
            <person name="Takaki Y."/>
            <person name="Nishi S."/>
            <person name="Hori S."/>
            <person name="Arai W."/>
            <person name="Tsubouchi T."/>
            <person name="Morono Y."/>
            <person name="Uchiyama I."/>
            <person name="Ito T."/>
            <person name="Fujiyama A."/>
            <person name="Inagaki F."/>
            <person name="Takami H."/>
        </authorList>
    </citation>
    <scope>NUCLEOTIDE SEQUENCE</scope>
    <source>
        <strain evidence="1">Expedition CK06-06</strain>
    </source>
</reference>
<name>X1B649_9ZZZZ</name>
<sequence length="63" mass="6964">CRDCPLPFCIYDIGPTKKQAIQIRRARVKALCDEGKSNAEMAGLLGVSEWTVGNDIKVNREGQ</sequence>
<organism evidence="1">
    <name type="scientific">marine sediment metagenome</name>
    <dbReference type="NCBI Taxonomy" id="412755"/>
    <lineage>
        <taxon>unclassified sequences</taxon>
        <taxon>metagenomes</taxon>
        <taxon>ecological metagenomes</taxon>
    </lineage>
</organism>
<feature type="non-terminal residue" evidence="1">
    <location>
        <position position="1"/>
    </location>
</feature>
<accession>X1B649</accession>